<reference evidence="12 13" key="1">
    <citation type="submission" date="2023-05" db="EMBL/GenBank/DDBJ databases">
        <authorList>
            <person name="Yin Y."/>
            <person name="Lu Z."/>
        </authorList>
    </citation>
    <scope>NUCLEOTIDE SEQUENCE [LARGE SCALE GENOMIC DNA]</scope>
    <source>
        <strain evidence="12 13">ZM22</strain>
    </source>
</reference>
<comment type="subcellular location">
    <subcellularLocation>
        <location evidence="1">Cell membrane</location>
        <topology evidence="1">Multi-pass membrane protein</topology>
    </subcellularLocation>
</comment>
<dbReference type="SMART" id="SM00283">
    <property type="entry name" value="MA"/>
    <property type="match status" value="1"/>
</dbReference>
<dbReference type="Pfam" id="PF00672">
    <property type="entry name" value="HAMP"/>
    <property type="match status" value="1"/>
</dbReference>
<proteinExistence type="inferred from homology"/>
<feature type="domain" description="Methyl-accepting transducer" evidence="10">
    <location>
        <begin position="352"/>
        <end position="581"/>
    </location>
</feature>
<dbReference type="InterPro" id="IPR029151">
    <property type="entry name" value="Sensor-like_sf"/>
</dbReference>
<organism evidence="12 13">
    <name type="scientific">Comamonas resistens</name>
    <dbReference type="NCBI Taxonomy" id="3046670"/>
    <lineage>
        <taxon>Bacteria</taxon>
        <taxon>Pseudomonadati</taxon>
        <taxon>Pseudomonadota</taxon>
        <taxon>Betaproteobacteria</taxon>
        <taxon>Burkholderiales</taxon>
        <taxon>Comamonadaceae</taxon>
        <taxon>Comamonas</taxon>
    </lineage>
</organism>
<sequence length="609" mass="64319">MWHSLRTRLLLASIGVAVLAVLTLSCAVLYVTRDNMLKDLNQHLSGQTQQHASELAQWIGDKRRLTSSIRLAMDQSDPMPMLQAAEKAGLDLAYFVRADKSHAFTSPRPADYDGTQRGWYKQAVQEGKPGTTAAYPDAGTGRLVVSLIEPIIENGQTTAVIASDVELTTVIEKVKAIHPTSKSFGVLLDAKANQILVAPSADLTLKPITALDDDLSLGLIQQLAGSNGHTEATLGAEDDFVYAAKIAGTDWILLVVAEKNDALKGLTHLAWIAGGVTLLSALGAALVMLLIITRLLRRLPLVRNALADIASGEGDLTRRMDASGKDELAQIAHAFNQFADKIAAVLLQIRASAENVRVATTEIASGNQDLSNRTEQQASSLEETAAAMEELTATVQQNAANAQQARKLAHDASDIAVHGGEVVGQVVQTMGGIEQASRKIEAIISVIDGIAFQTNILALNAAVEAARAGEQGRGFAVVASEVRTLAGRSAEAAKEIKMLIEDSVTQVASGSRQVQDAGATMAQVVDSIRQVNTIVAEISNASQEQSTGIAEVGTAVGLMDQATQQNAALVEEATAAAQSLQQQAQNLADVVAGFKLPEPTGRQAFLSRS</sequence>
<evidence type="ECO:0000259" key="11">
    <source>
        <dbReference type="PROSITE" id="PS50885"/>
    </source>
</evidence>
<dbReference type="PROSITE" id="PS50111">
    <property type="entry name" value="CHEMOTAXIS_TRANSDUC_2"/>
    <property type="match status" value="1"/>
</dbReference>
<keyword evidence="5 9" id="KW-0472">Membrane</keyword>
<dbReference type="Gene3D" id="3.30.450.20">
    <property type="entry name" value="PAS domain"/>
    <property type="match status" value="2"/>
</dbReference>
<dbReference type="Gene3D" id="1.10.287.950">
    <property type="entry name" value="Methyl-accepting chemotaxis protein"/>
    <property type="match status" value="1"/>
</dbReference>
<name>A0ABY8SNU7_9BURK</name>
<dbReference type="PANTHER" id="PTHR43531">
    <property type="entry name" value="PROTEIN ICFG"/>
    <property type="match status" value="1"/>
</dbReference>
<feature type="coiled-coil region" evidence="8">
    <location>
        <begin position="371"/>
        <end position="408"/>
    </location>
</feature>
<dbReference type="PANTHER" id="PTHR43531:SF16">
    <property type="entry name" value="METHYL-ACCEPTING CHEMOTAXIS PROTEIN II"/>
    <property type="match status" value="1"/>
</dbReference>
<dbReference type="CDD" id="cd06225">
    <property type="entry name" value="HAMP"/>
    <property type="match status" value="1"/>
</dbReference>
<evidence type="ECO:0000313" key="12">
    <source>
        <dbReference type="EMBL" id="WHS64040.1"/>
    </source>
</evidence>
<dbReference type="CDD" id="cd12913">
    <property type="entry name" value="PDC1_MCP_like"/>
    <property type="match status" value="1"/>
</dbReference>
<dbReference type="Pfam" id="PF02743">
    <property type="entry name" value="dCache_1"/>
    <property type="match status" value="1"/>
</dbReference>
<dbReference type="SMART" id="SM00304">
    <property type="entry name" value="HAMP"/>
    <property type="match status" value="1"/>
</dbReference>
<keyword evidence="13" id="KW-1185">Reference proteome</keyword>
<dbReference type="InterPro" id="IPR033479">
    <property type="entry name" value="dCache_1"/>
</dbReference>
<dbReference type="RefSeq" id="WP_283485190.1">
    <property type="nucleotide sequence ID" value="NZ_CP125947.1"/>
</dbReference>
<evidence type="ECO:0000256" key="5">
    <source>
        <dbReference type="ARBA" id="ARBA00023136"/>
    </source>
</evidence>
<evidence type="ECO:0000313" key="13">
    <source>
        <dbReference type="Proteomes" id="UP001240697"/>
    </source>
</evidence>
<evidence type="ECO:0000256" key="2">
    <source>
        <dbReference type="ARBA" id="ARBA00022475"/>
    </source>
</evidence>
<gene>
    <name evidence="12" type="ORF">QMY55_16195</name>
</gene>
<dbReference type="PROSITE" id="PS51257">
    <property type="entry name" value="PROKAR_LIPOPROTEIN"/>
    <property type="match status" value="1"/>
</dbReference>
<dbReference type="Pfam" id="PF00015">
    <property type="entry name" value="MCPsignal"/>
    <property type="match status" value="1"/>
</dbReference>
<dbReference type="SUPFAM" id="SSF58104">
    <property type="entry name" value="Methyl-accepting chemotaxis protein (MCP) signaling domain"/>
    <property type="match status" value="1"/>
</dbReference>
<keyword evidence="3 9" id="KW-0812">Transmembrane</keyword>
<accession>A0ABY8SNU7</accession>
<evidence type="ECO:0000259" key="10">
    <source>
        <dbReference type="PROSITE" id="PS50111"/>
    </source>
</evidence>
<keyword evidence="7" id="KW-0807">Transducer</keyword>
<dbReference type="CDD" id="cd11386">
    <property type="entry name" value="MCP_signal"/>
    <property type="match status" value="1"/>
</dbReference>
<dbReference type="InterPro" id="IPR051310">
    <property type="entry name" value="MCP_chemotaxis"/>
</dbReference>
<dbReference type="Proteomes" id="UP001240697">
    <property type="component" value="Chromosome"/>
</dbReference>
<evidence type="ECO:0000256" key="4">
    <source>
        <dbReference type="ARBA" id="ARBA00022989"/>
    </source>
</evidence>
<evidence type="ECO:0000256" key="6">
    <source>
        <dbReference type="ARBA" id="ARBA00029447"/>
    </source>
</evidence>
<evidence type="ECO:0000256" key="3">
    <source>
        <dbReference type="ARBA" id="ARBA00022692"/>
    </source>
</evidence>
<dbReference type="SUPFAM" id="SSF103190">
    <property type="entry name" value="Sensory domain-like"/>
    <property type="match status" value="1"/>
</dbReference>
<dbReference type="CDD" id="cd12912">
    <property type="entry name" value="PDC2_MCP_like"/>
    <property type="match status" value="1"/>
</dbReference>
<keyword evidence="4 9" id="KW-1133">Transmembrane helix</keyword>
<evidence type="ECO:0000256" key="1">
    <source>
        <dbReference type="ARBA" id="ARBA00004651"/>
    </source>
</evidence>
<feature type="transmembrane region" description="Helical" evidence="9">
    <location>
        <begin position="269"/>
        <end position="293"/>
    </location>
</feature>
<evidence type="ECO:0000256" key="8">
    <source>
        <dbReference type="SAM" id="Coils"/>
    </source>
</evidence>
<dbReference type="InterPro" id="IPR004089">
    <property type="entry name" value="MCPsignal_dom"/>
</dbReference>
<evidence type="ECO:0000256" key="7">
    <source>
        <dbReference type="PROSITE-ProRule" id="PRU00284"/>
    </source>
</evidence>
<dbReference type="PROSITE" id="PS50885">
    <property type="entry name" value="HAMP"/>
    <property type="match status" value="1"/>
</dbReference>
<protein>
    <submittedName>
        <fullName evidence="12">Methyl-accepting chemotaxis protein</fullName>
    </submittedName>
</protein>
<evidence type="ECO:0000256" key="9">
    <source>
        <dbReference type="SAM" id="Phobius"/>
    </source>
</evidence>
<dbReference type="InterPro" id="IPR003660">
    <property type="entry name" value="HAMP_dom"/>
</dbReference>
<keyword evidence="8" id="KW-0175">Coiled coil</keyword>
<dbReference type="EMBL" id="CP125947">
    <property type="protein sequence ID" value="WHS64040.1"/>
    <property type="molecule type" value="Genomic_DNA"/>
</dbReference>
<keyword evidence="2" id="KW-1003">Cell membrane</keyword>
<comment type="similarity">
    <text evidence="6">Belongs to the methyl-accepting chemotaxis (MCP) protein family.</text>
</comment>
<feature type="domain" description="HAMP" evidence="11">
    <location>
        <begin position="293"/>
        <end position="347"/>
    </location>
</feature>